<comment type="cofactor">
    <cofactor evidence="1">
        <name>Mg(2+)</name>
        <dbReference type="ChEBI" id="CHEBI:18420"/>
    </cofactor>
</comment>
<sequence length="478" mass="54631">MRVAKTLESNGFEAYLVGGCVRDLLIGRKPNDWDITTNAIPEKITAIFPNTFYENEYGTVGVVNEGVEDETLKVIEVTPYRLEGGYSDKRRPDSVEWSSKLEDDLRRRDFTINAIALKLPSTIVDLFEGEEDLKNRTVRSVGEPEARFNEDALRMLRAIRIAVELDFTLDPKTQNAIAFNAKHLKEMAPERIRDEFIRIVMSPRPHIGLILSHKLGLLGHIVPELEEGIGVAQNKAHSYDVFEHILRTVEHAAKKEFTLETRLAALFHDIGKPATRRWSEEKKDWTFYGHDVVGAKMAAKIMARLAFPKKTAENIVALVRWHMFFSDTEQITHSAVRRMVARVGTENIWHLMDVRTCDRIGTGRPKESPYRLRKYHAMIDEVMRDPLSVGMLKISGGRIMELCGIEPGPKIGHILHALLEEVLDEPGKNTKEYLEKRVLELNQLSEKELVAIGTKAKQAKEKQEEKTLKEIRKKHWVS</sequence>
<evidence type="ECO:0000256" key="2">
    <source>
        <dbReference type="ARBA" id="ARBA00022679"/>
    </source>
</evidence>
<keyword evidence="3" id="KW-0819">tRNA processing</keyword>
<dbReference type="SUPFAM" id="SSF81301">
    <property type="entry name" value="Nucleotidyltransferase"/>
    <property type="match status" value="1"/>
</dbReference>
<comment type="caution">
    <text evidence="10">The sequence shown here is derived from an EMBL/GenBank/DDBJ whole genome shotgun (WGS) entry which is preliminary data.</text>
</comment>
<dbReference type="Pfam" id="PF12627">
    <property type="entry name" value="PolyA_pol_RNAbd"/>
    <property type="match status" value="1"/>
</dbReference>
<dbReference type="InterPro" id="IPR032828">
    <property type="entry name" value="PolyA_RNA-bd"/>
</dbReference>
<keyword evidence="6" id="KW-0547">Nucleotide-binding</keyword>
<evidence type="ECO:0000256" key="3">
    <source>
        <dbReference type="ARBA" id="ARBA00022694"/>
    </source>
</evidence>
<dbReference type="SMART" id="SM00471">
    <property type="entry name" value="HDc"/>
    <property type="match status" value="1"/>
</dbReference>
<dbReference type="Gene3D" id="3.30.460.10">
    <property type="entry name" value="Beta Polymerase, domain 2"/>
    <property type="match status" value="1"/>
</dbReference>
<dbReference type="Gene3D" id="1.10.3090.10">
    <property type="entry name" value="cca-adding enzyme, domain 2"/>
    <property type="match status" value="1"/>
</dbReference>
<dbReference type="GO" id="GO:0016779">
    <property type="term" value="F:nucleotidyltransferase activity"/>
    <property type="evidence" value="ECO:0007669"/>
    <property type="project" value="UniProtKB-KW"/>
</dbReference>
<comment type="similarity">
    <text evidence="8">Belongs to the tRNA nucleotidyltransferase/poly(A) polymerase family.</text>
</comment>
<dbReference type="PANTHER" id="PTHR46173:SF1">
    <property type="entry name" value="CCA TRNA NUCLEOTIDYLTRANSFERASE 1, MITOCHONDRIAL"/>
    <property type="match status" value="1"/>
</dbReference>
<dbReference type="GO" id="GO:0008033">
    <property type="term" value="P:tRNA processing"/>
    <property type="evidence" value="ECO:0007669"/>
    <property type="project" value="UniProtKB-KW"/>
</dbReference>
<keyword evidence="5" id="KW-0479">Metal-binding</keyword>
<evidence type="ECO:0000256" key="1">
    <source>
        <dbReference type="ARBA" id="ARBA00001946"/>
    </source>
</evidence>
<dbReference type="Proteomes" id="UP000178121">
    <property type="component" value="Unassembled WGS sequence"/>
</dbReference>
<evidence type="ECO:0000259" key="9">
    <source>
        <dbReference type="SMART" id="SM00471"/>
    </source>
</evidence>
<keyword evidence="2 8" id="KW-0808">Transferase</keyword>
<dbReference type="Pfam" id="PF01743">
    <property type="entry name" value="PolyA_pol"/>
    <property type="match status" value="1"/>
</dbReference>
<evidence type="ECO:0000256" key="7">
    <source>
        <dbReference type="ARBA" id="ARBA00022842"/>
    </source>
</evidence>
<dbReference type="InterPro" id="IPR043519">
    <property type="entry name" value="NT_sf"/>
</dbReference>
<accession>A0A1G2MBS2</accession>
<reference evidence="10 11" key="1">
    <citation type="journal article" date="2016" name="Nat. Commun.">
        <title>Thousands of microbial genomes shed light on interconnected biogeochemical processes in an aquifer system.</title>
        <authorList>
            <person name="Anantharaman K."/>
            <person name="Brown C.T."/>
            <person name="Hug L.A."/>
            <person name="Sharon I."/>
            <person name="Castelle C.J."/>
            <person name="Probst A.J."/>
            <person name="Thomas B.C."/>
            <person name="Singh A."/>
            <person name="Wilkins M.J."/>
            <person name="Karaoz U."/>
            <person name="Brodie E.L."/>
            <person name="Williams K.H."/>
            <person name="Hubbard S.S."/>
            <person name="Banfield J.F."/>
        </authorList>
    </citation>
    <scope>NUCLEOTIDE SEQUENCE [LARGE SCALE GENOMIC DNA]</scope>
</reference>
<name>A0A1G2MBS2_9BACT</name>
<protein>
    <recommendedName>
        <fullName evidence="9">HD/PDEase domain-containing protein</fullName>
    </recommendedName>
</protein>
<dbReference type="AlphaFoldDB" id="A0A1G2MBS2"/>
<proteinExistence type="inferred from homology"/>
<evidence type="ECO:0000313" key="11">
    <source>
        <dbReference type="Proteomes" id="UP000178121"/>
    </source>
</evidence>
<dbReference type="NCBIfam" id="TIGR00277">
    <property type="entry name" value="HDIG"/>
    <property type="match status" value="1"/>
</dbReference>
<gene>
    <name evidence="10" type="ORF">A2849_00475</name>
</gene>
<dbReference type="EMBL" id="MHRI01000011">
    <property type="protein sequence ID" value="OHA21273.1"/>
    <property type="molecule type" value="Genomic_DNA"/>
</dbReference>
<dbReference type="SUPFAM" id="SSF81891">
    <property type="entry name" value="Poly A polymerase C-terminal region-like"/>
    <property type="match status" value="1"/>
</dbReference>
<evidence type="ECO:0000256" key="6">
    <source>
        <dbReference type="ARBA" id="ARBA00022741"/>
    </source>
</evidence>
<feature type="domain" description="HD/PDEase" evidence="9">
    <location>
        <begin position="237"/>
        <end position="327"/>
    </location>
</feature>
<evidence type="ECO:0000256" key="8">
    <source>
        <dbReference type="RuleBase" id="RU003953"/>
    </source>
</evidence>
<dbReference type="CDD" id="cd05398">
    <property type="entry name" value="NT_ClassII-CCAase"/>
    <property type="match status" value="1"/>
</dbReference>
<organism evidence="10 11">
    <name type="scientific">Candidatus Taylorbacteria bacterium RIFCSPHIGHO2_01_FULL_51_15</name>
    <dbReference type="NCBI Taxonomy" id="1802304"/>
    <lineage>
        <taxon>Bacteria</taxon>
        <taxon>Candidatus Tayloriibacteriota</taxon>
    </lineage>
</organism>
<evidence type="ECO:0000313" key="10">
    <source>
        <dbReference type="EMBL" id="OHA21273.1"/>
    </source>
</evidence>
<dbReference type="GO" id="GO:0000166">
    <property type="term" value="F:nucleotide binding"/>
    <property type="evidence" value="ECO:0007669"/>
    <property type="project" value="UniProtKB-KW"/>
</dbReference>
<dbReference type="GO" id="GO:0046872">
    <property type="term" value="F:metal ion binding"/>
    <property type="evidence" value="ECO:0007669"/>
    <property type="project" value="UniProtKB-KW"/>
</dbReference>
<dbReference type="Gene3D" id="1.10.246.80">
    <property type="match status" value="1"/>
</dbReference>
<dbReference type="InterPro" id="IPR050264">
    <property type="entry name" value="Bact_CCA-adding_enz_type3_sf"/>
</dbReference>
<keyword evidence="7" id="KW-0460">Magnesium</keyword>
<dbReference type="GO" id="GO:0000049">
    <property type="term" value="F:tRNA binding"/>
    <property type="evidence" value="ECO:0007669"/>
    <property type="project" value="TreeGrafter"/>
</dbReference>
<dbReference type="InterPro" id="IPR003607">
    <property type="entry name" value="HD/PDEase_dom"/>
</dbReference>
<dbReference type="InterPro" id="IPR006675">
    <property type="entry name" value="HDIG_dom"/>
</dbReference>
<dbReference type="Pfam" id="PF01966">
    <property type="entry name" value="HD"/>
    <property type="match status" value="1"/>
</dbReference>
<evidence type="ECO:0000256" key="5">
    <source>
        <dbReference type="ARBA" id="ARBA00022723"/>
    </source>
</evidence>
<keyword evidence="8" id="KW-0694">RNA-binding</keyword>
<evidence type="ECO:0000256" key="4">
    <source>
        <dbReference type="ARBA" id="ARBA00022695"/>
    </source>
</evidence>
<dbReference type="InterPro" id="IPR006674">
    <property type="entry name" value="HD_domain"/>
</dbReference>
<dbReference type="CDD" id="cd00077">
    <property type="entry name" value="HDc"/>
    <property type="match status" value="1"/>
</dbReference>
<dbReference type="PANTHER" id="PTHR46173">
    <property type="entry name" value="CCA TRNA NUCLEOTIDYLTRANSFERASE 1, MITOCHONDRIAL"/>
    <property type="match status" value="1"/>
</dbReference>
<keyword evidence="4" id="KW-0548">Nucleotidyltransferase</keyword>
<dbReference type="InterPro" id="IPR002646">
    <property type="entry name" value="PolA_pol_head_dom"/>
</dbReference>